<dbReference type="CDD" id="cd01673">
    <property type="entry name" value="dNK"/>
    <property type="match status" value="1"/>
</dbReference>
<protein>
    <submittedName>
        <fullName evidence="4">Putative deoxynucleoside kinase protein</fullName>
    </submittedName>
</protein>
<reference evidence="5" key="1">
    <citation type="submission" date="2018-02" db="EMBL/GenBank/DDBJ databases">
        <title>A New Nudivirus from Drosophila melanogaster.</title>
        <authorList>
            <consortium name="DrosEU"/>
            <person name="Obbard D.J."/>
            <person name="Staubach F."/>
            <person name="Betancourt A."/>
        </authorList>
    </citation>
    <scope>NUCLEOTIDE SEQUENCE [LARGE SCALE GENOMIC DNA]</scope>
</reference>
<proteinExistence type="predicted"/>
<organism evidence="4 5">
    <name type="scientific">Mauternbach virus</name>
    <dbReference type="NCBI Taxonomy" id="2486603"/>
    <lineage>
        <taxon>Viruses</taxon>
        <taxon>Viruses incertae sedis</taxon>
        <taxon>Naldaviricetes</taxon>
        <taxon>Lefavirales</taxon>
        <taxon>Nudiviridae</taxon>
        <taxon>Alphanudivirus</taxon>
        <taxon>Alphanudivirus quartudromelanogasteris</taxon>
    </lineage>
</organism>
<dbReference type="SUPFAM" id="SSF52540">
    <property type="entry name" value="P-loop containing nucleoside triphosphate hydrolases"/>
    <property type="match status" value="1"/>
</dbReference>
<feature type="binding site" evidence="2">
    <location>
        <begin position="18"/>
        <end position="26"/>
    </location>
    <ligand>
        <name>ATP</name>
        <dbReference type="ChEBI" id="CHEBI:30616"/>
    </ligand>
</feature>
<dbReference type="KEGG" id="vg:80535683"/>
<dbReference type="GO" id="GO:0005524">
    <property type="term" value="F:ATP binding"/>
    <property type="evidence" value="ECO:0007669"/>
    <property type="project" value="UniProtKB-KW"/>
</dbReference>
<dbReference type="InterPro" id="IPR050566">
    <property type="entry name" value="Deoxyribonucleoside_kinase"/>
</dbReference>
<keyword evidence="2" id="KW-0547">Nucleotide-binding</keyword>
<dbReference type="GO" id="GO:0019136">
    <property type="term" value="F:deoxynucleoside kinase activity"/>
    <property type="evidence" value="ECO:0007669"/>
    <property type="project" value="InterPro"/>
</dbReference>
<dbReference type="PANTHER" id="PTHR10513">
    <property type="entry name" value="DEOXYNUCLEOSIDE KINASE"/>
    <property type="match status" value="1"/>
</dbReference>
<dbReference type="PANTHER" id="PTHR10513:SF24">
    <property type="entry name" value="THYMIDINE KINASE 2, MITOCHONDRIAL"/>
    <property type="match status" value="1"/>
</dbReference>
<dbReference type="Gene3D" id="3.40.50.300">
    <property type="entry name" value="P-loop containing nucleotide triphosphate hydrolases"/>
    <property type="match status" value="1"/>
</dbReference>
<feature type="active site" description="Proton acceptor" evidence="1">
    <location>
        <position position="95"/>
    </location>
</feature>
<feature type="binding site" evidence="2">
    <location>
        <begin position="154"/>
        <end position="158"/>
    </location>
    <ligand>
        <name>ATP</name>
        <dbReference type="ChEBI" id="CHEBI:30616"/>
    </ligand>
</feature>
<evidence type="ECO:0000256" key="1">
    <source>
        <dbReference type="PIRSR" id="PIRSR000705-1"/>
    </source>
</evidence>
<keyword evidence="4" id="KW-0808">Transferase</keyword>
<evidence type="ECO:0000256" key="2">
    <source>
        <dbReference type="PIRSR" id="PIRSR000705-3"/>
    </source>
</evidence>
<evidence type="ECO:0000313" key="5">
    <source>
        <dbReference type="Proteomes" id="UP000679071"/>
    </source>
</evidence>
<dbReference type="Pfam" id="PF01712">
    <property type="entry name" value="dNK"/>
    <property type="match status" value="1"/>
</dbReference>
<dbReference type="Proteomes" id="UP000679071">
    <property type="component" value="Segment"/>
</dbReference>
<keyword evidence="2" id="KW-0067">ATP-binding</keyword>
<dbReference type="InterPro" id="IPR002624">
    <property type="entry name" value="DCK/DGK"/>
</dbReference>
<dbReference type="PIRSF" id="PIRSF000705">
    <property type="entry name" value="DNK"/>
    <property type="match status" value="1"/>
</dbReference>
<keyword evidence="4" id="KW-0418">Kinase</keyword>
<feature type="domain" description="Deoxynucleoside kinase" evidence="3">
    <location>
        <begin position="14"/>
        <end position="200"/>
    </location>
</feature>
<evidence type="ECO:0000259" key="3">
    <source>
        <dbReference type="Pfam" id="PF01712"/>
    </source>
</evidence>
<name>A0A3G3E834_9VIRU</name>
<dbReference type="GeneID" id="80535683"/>
<evidence type="ECO:0000313" key="4">
    <source>
        <dbReference type="EMBL" id="AYP97958.1"/>
    </source>
</evidence>
<keyword evidence="5" id="KW-1185">Reference proteome</keyword>
<dbReference type="InterPro" id="IPR031314">
    <property type="entry name" value="DNK_dom"/>
</dbReference>
<dbReference type="RefSeq" id="YP_010797705.1">
    <property type="nucleotide sequence ID" value="NC_076232.1"/>
</dbReference>
<dbReference type="EMBL" id="MG969167">
    <property type="protein sequence ID" value="AYP97958.1"/>
    <property type="molecule type" value="Genomic_DNA"/>
</dbReference>
<accession>A0A3G3E834</accession>
<dbReference type="InterPro" id="IPR027417">
    <property type="entry name" value="P-loop_NTPase"/>
</dbReference>
<sequence length="221" mass="25951">MVGVFKHGRTFKTILIEGNISSGKTTFLNYLKRYDDVACIIPEPIDKWSNMNGCNLLNEMYNNVTMWGPSFQSYVLLTMVSSHIAETTKSYKFMERSCHSAMNCFAKNMLLQELMDPGMYSVLEKWYDFLTSTMDLSFNKIVYIRTSPTVIYDRMVRRGRKEEANVTLEYLTQIHKMYEDWLFGINSLYHKDDILVLNGDLDEYEIGPEYLRTENFIFNDN</sequence>